<evidence type="ECO:0000313" key="2">
    <source>
        <dbReference type="Proteomes" id="UP000237752"/>
    </source>
</evidence>
<reference evidence="1 2" key="1">
    <citation type="submission" date="2018-03" db="EMBL/GenBank/DDBJ databases">
        <title>Genomic Encyclopedia of Archaeal and Bacterial Type Strains, Phase II (KMG-II): from individual species to whole genera.</title>
        <authorList>
            <person name="Goeker M."/>
        </authorList>
    </citation>
    <scope>NUCLEOTIDE SEQUENCE [LARGE SCALE GENOMIC DNA]</scope>
    <source>
        <strain evidence="1 2">DSM 100065</strain>
    </source>
</reference>
<keyword evidence="2" id="KW-1185">Reference proteome</keyword>
<name>A0A2T1A1I6_9ACTN</name>
<evidence type="ECO:0008006" key="3">
    <source>
        <dbReference type="Google" id="ProtNLM"/>
    </source>
</evidence>
<dbReference type="RefSeq" id="WP_106348497.1">
    <property type="nucleotide sequence ID" value="NZ_PVUE01000005.1"/>
</dbReference>
<comment type="caution">
    <text evidence="1">The sequence shown here is derived from an EMBL/GenBank/DDBJ whole genome shotgun (WGS) entry which is preliminary data.</text>
</comment>
<dbReference type="OrthoDB" id="56388at2"/>
<proteinExistence type="predicted"/>
<gene>
    <name evidence="1" type="ORF">CLV47_10575</name>
</gene>
<sequence length="353" mass="39310">MDYRDAEEGSNVVYDEATVTALEDFYERIHTAGQLDDGIEAEETAERLYRDAVDLDYPQGMMTALILRYSSEFNREARVESLQTFMRAIQLWDSRAEEIEPGIRQVILHIYPVAIDAMIALPGIPAARIDAVLDHMVRAHQLEGAPMSTVALCRAQWAAETGDIAAALGHLEAFLVDPEGWTQALQLRLGLMIYEATSMHEAGLQFVDERVAGAELDDDDRIYVGGTRSALLVREGRAVEAEAIARGLLEDFTLDVLHEEVGVEYLVLALLEDRPAVQRLIDWCDPDPLDSPNPAVFHLQAACARFYLADPATAALGEKYRAEAMANAAKFDARNGTSYRSDQMRRYWLGEST</sequence>
<evidence type="ECO:0000313" key="1">
    <source>
        <dbReference type="EMBL" id="PRZ42453.1"/>
    </source>
</evidence>
<accession>A0A2T1A1I6</accession>
<protein>
    <recommendedName>
        <fullName evidence="3">Tetratricopeptide repeat protein</fullName>
    </recommendedName>
</protein>
<organism evidence="1 2">
    <name type="scientific">Antricoccus suffuscus</name>
    <dbReference type="NCBI Taxonomy" id="1629062"/>
    <lineage>
        <taxon>Bacteria</taxon>
        <taxon>Bacillati</taxon>
        <taxon>Actinomycetota</taxon>
        <taxon>Actinomycetes</taxon>
        <taxon>Geodermatophilales</taxon>
        <taxon>Antricoccaceae</taxon>
        <taxon>Antricoccus</taxon>
    </lineage>
</organism>
<dbReference type="AlphaFoldDB" id="A0A2T1A1I6"/>
<dbReference type="EMBL" id="PVUE01000005">
    <property type="protein sequence ID" value="PRZ42453.1"/>
    <property type="molecule type" value="Genomic_DNA"/>
</dbReference>
<dbReference type="Proteomes" id="UP000237752">
    <property type="component" value="Unassembled WGS sequence"/>
</dbReference>